<evidence type="ECO:0000259" key="8">
    <source>
        <dbReference type="Pfam" id="PF02687"/>
    </source>
</evidence>
<gene>
    <name evidence="10" type="ORF">SAMN05444004_1218</name>
</gene>
<evidence type="ECO:0000313" key="11">
    <source>
        <dbReference type="Proteomes" id="UP000198914"/>
    </source>
</evidence>
<evidence type="ECO:0000256" key="1">
    <source>
        <dbReference type="ARBA" id="ARBA00004651"/>
    </source>
</evidence>
<dbReference type="Proteomes" id="UP000198914">
    <property type="component" value="Unassembled WGS sequence"/>
</dbReference>
<feature type="transmembrane region" description="Helical" evidence="7">
    <location>
        <begin position="433"/>
        <end position="452"/>
    </location>
</feature>
<dbReference type="STRING" id="1244108.SAMN05444004_1218"/>
<feature type="transmembrane region" description="Helical" evidence="7">
    <location>
        <begin position="712"/>
        <end position="732"/>
    </location>
</feature>
<dbReference type="InterPro" id="IPR025857">
    <property type="entry name" value="MacB_PCD"/>
</dbReference>
<dbReference type="InterPro" id="IPR003838">
    <property type="entry name" value="ABC3_permease_C"/>
</dbReference>
<accession>A0A1H3TYS0</accession>
<proteinExistence type="inferred from homology"/>
<dbReference type="GO" id="GO:0044874">
    <property type="term" value="P:lipoprotein localization to outer membrane"/>
    <property type="evidence" value="ECO:0007669"/>
    <property type="project" value="TreeGrafter"/>
</dbReference>
<dbReference type="GO" id="GO:0098797">
    <property type="term" value="C:plasma membrane protein complex"/>
    <property type="evidence" value="ECO:0007669"/>
    <property type="project" value="TreeGrafter"/>
</dbReference>
<feature type="transmembrane region" description="Helical" evidence="7">
    <location>
        <begin position="269"/>
        <end position="291"/>
    </location>
</feature>
<evidence type="ECO:0000256" key="2">
    <source>
        <dbReference type="ARBA" id="ARBA00005236"/>
    </source>
</evidence>
<sequence>MRALDHKLLRDLWALRGQVFAVALVVASGVALLVMSLSTLTSLRTTTDAYYQRYNFAEVFAGVRRAPERLVDRIAAIPGVQSVETRIAALTTVEIAGTRDPVMAQLLSLPEGRAPLLNRIALRAGRSVQEGRDNEAVLLEPFAEANGLRLGDTINVLLNGARRSVRVVGIALSPEYVYAIAPGGLMPDEARFGVIWMGRDALAAAYDMEGAFNSLSLTLLRGRAPAPVIAELDAILKRHGGTGAVARANQISNWFVQNELAQIRTMATILPTIFLVVSAFLTNAVLARLIAIERREISLMKAFGYSDVTVGWHYAKLALAMTAVGVMLGWGIGAVLGRWNTELYSAFFRFPFLFYRPGGAEFIISAGVAMGAGLFGTLGAVRGALRLTPAEAMRPPIPERFRDVVLPKRLTGVLDAPTRIILRHMLRTPVRSGASVIGVALAVALLITAMQWNDAITLLVRGHFQQSQHQDAVIGFLDPKGPSARHVLDRLPGVLAVEPMRIVSADLSHGRVTHRGGLTALPQGAQLQVVYDVHGWSLPVPAGGVVLGTLLAEKLGVRPGDTIEVEVLERDHPRFTLPVAAVHETWIAMPAYVSLHTLNRALGDAPAFEYAMLRVDPAGELALFDAVKDLPGVASFTVKKHAIEKMFETLGETILIFSGFFIVFAGALAYGVVYNAARVALSERGRELATLRVLGFTLSEVSYILLGETALLVLVALPVGCVAGYALVALIVQAFETELFRLPLVILPAAYGKALAVILLASLLSAAVVRRRLNRLDLIGVLKTRE</sequence>
<dbReference type="EMBL" id="FNPX01000021">
    <property type="protein sequence ID" value="SDZ55376.1"/>
    <property type="molecule type" value="Genomic_DNA"/>
</dbReference>
<keyword evidence="3" id="KW-1003">Cell membrane</keyword>
<evidence type="ECO:0000256" key="5">
    <source>
        <dbReference type="ARBA" id="ARBA00022989"/>
    </source>
</evidence>
<feature type="domain" description="ABC3 transporter permease C-terminal" evidence="8">
    <location>
        <begin position="269"/>
        <end position="389"/>
    </location>
</feature>
<organism evidence="10 11">
    <name type="scientific">Jannaschia faecimaris</name>
    <dbReference type="NCBI Taxonomy" id="1244108"/>
    <lineage>
        <taxon>Bacteria</taxon>
        <taxon>Pseudomonadati</taxon>
        <taxon>Pseudomonadota</taxon>
        <taxon>Alphaproteobacteria</taxon>
        <taxon>Rhodobacterales</taxon>
        <taxon>Roseobacteraceae</taxon>
        <taxon>Jannaschia</taxon>
    </lineage>
</organism>
<feature type="transmembrane region" description="Helical" evidence="7">
    <location>
        <begin position="317"/>
        <end position="339"/>
    </location>
</feature>
<evidence type="ECO:0000256" key="4">
    <source>
        <dbReference type="ARBA" id="ARBA00022692"/>
    </source>
</evidence>
<evidence type="ECO:0000259" key="9">
    <source>
        <dbReference type="Pfam" id="PF12704"/>
    </source>
</evidence>
<keyword evidence="6 7" id="KW-0472">Membrane</keyword>
<feature type="transmembrane region" description="Helical" evidence="7">
    <location>
        <begin position="12"/>
        <end position="35"/>
    </location>
</feature>
<feature type="domain" description="ABC3 transporter permease C-terminal" evidence="8">
    <location>
        <begin position="660"/>
        <end position="776"/>
    </location>
</feature>
<comment type="similarity">
    <text evidence="2">Belongs to the ABC-4 integral membrane protein family. LolC/E subfamily.</text>
</comment>
<keyword evidence="11" id="KW-1185">Reference proteome</keyword>
<evidence type="ECO:0000256" key="3">
    <source>
        <dbReference type="ARBA" id="ARBA00022475"/>
    </source>
</evidence>
<keyword evidence="5 7" id="KW-1133">Transmembrane helix</keyword>
<reference evidence="11" key="1">
    <citation type="submission" date="2016-10" db="EMBL/GenBank/DDBJ databases">
        <authorList>
            <person name="Varghese N."/>
            <person name="Submissions S."/>
        </authorList>
    </citation>
    <scope>NUCLEOTIDE SEQUENCE [LARGE SCALE GENOMIC DNA]</scope>
    <source>
        <strain evidence="11">DSM 100420</strain>
    </source>
</reference>
<keyword evidence="4 7" id="KW-0812">Transmembrane</keyword>
<dbReference type="Pfam" id="PF12704">
    <property type="entry name" value="MacB_PCD"/>
    <property type="match status" value="1"/>
</dbReference>
<feature type="transmembrane region" description="Helical" evidence="7">
    <location>
        <begin position="359"/>
        <end position="385"/>
    </location>
</feature>
<dbReference type="AlphaFoldDB" id="A0A1H3TYS0"/>
<dbReference type="PANTHER" id="PTHR30489:SF0">
    <property type="entry name" value="LIPOPROTEIN-RELEASING SYSTEM TRANSMEMBRANE PROTEIN LOLE"/>
    <property type="match status" value="1"/>
</dbReference>
<dbReference type="InterPro" id="IPR051447">
    <property type="entry name" value="Lipoprotein-release_system"/>
</dbReference>
<name>A0A1H3TYS0_9RHOB</name>
<feature type="transmembrane region" description="Helical" evidence="7">
    <location>
        <begin position="654"/>
        <end position="677"/>
    </location>
</feature>
<dbReference type="RefSeq" id="WP_092647636.1">
    <property type="nucleotide sequence ID" value="NZ_FNPX01000021.1"/>
</dbReference>
<evidence type="ECO:0000313" key="10">
    <source>
        <dbReference type="EMBL" id="SDZ55376.1"/>
    </source>
</evidence>
<comment type="subcellular location">
    <subcellularLocation>
        <location evidence="1">Cell membrane</location>
        <topology evidence="1">Multi-pass membrane protein</topology>
    </subcellularLocation>
</comment>
<evidence type="ECO:0000256" key="6">
    <source>
        <dbReference type="ARBA" id="ARBA00023136"/>
    </source>
</evidence>
<dbReference type="OrthoDB" id="5137249at2"/>
<feature type="domain" description="MacB-like periplasmic core" evidence="9">
    <location>
        <begin position="22"/>
        <end position="174"/>
    </location>
</feature>
<protein>
    <submittedName>
        <fullName evidence="10">Putative ABC transport system permease protein</fullName>
    </submittedName>
</protein>
<dbReference type="Pfam" id="PF02687">
    <property type="entry name" value="FtsX"/>
    <property type="match status" value="2"/>
</dbReference>
<dbReference type="PANTHER" id="PTHR30489">
    <property type="entry name" value="LIPOPROTEIN-RELEASING SYSTEM TRANSMEMBRANE PROTEIN LOLE"/>
    <property type="match status" value="1"/>
</dbReference>
<feature type="transmembrane region" description="Helical" evidence="7">
    <location>
        <begin position="744"/>
        <end position="768"/>
    </location>
</feature>
<evidence type="ECO:0000256" key="7">
    <source>
        <dbReference type="SAM" id="Phobius"/>
    </source>
</evidence>